<reference evidence="5 6" key="1">
    <citation type="journal article" date="2008" name="Proc. Natl. Acad. Sci. U.S.A.">
        <title>Niche adaptation and genome expansion in the chlorophyll d-producing cyanobacterium Acaryochloris marina.</title>
        <authorList>
            <person name="Swingley W.D."/>
            <person name="Chen M."/>
            <person name="Cheung P.C."/>
            <person name="Conrad A.L."/>
            <person name="Dejesa L.C."/>
            <person name="Hao J."/>
            <person name="Honchak B.M."/>
            <person name="Karbach L.E."/>
            <person name="Kurdoglu A."/>
            <person name="Lahiri S."/>
            <person name="Mastrian S.D."/>
            <person name="Miyashita H."/>
            <person name="Page L."/>
            <person name="Ramakrishna P."/>
            <person name="Satoh S."/>
            <person name="Sattley W.M."/>
            <person name="Shimada Y."/>
            <person name="Taylor H.L."/>
            <person name="Tomo T."/>
            <person name="Tsuchiya T."/>
            <person name="Wang Z.T."/>
            <person name="Raymond J."/>
            <person name="Mimuro M."/>
            <person name="Blankenship R.E."/>
            <person name="Touchman J.W."/>
        </authorList>
    </citation>
    <scope>NUCLEOTIDE SEQUENCE [LARGE SCALE GENOMIC DNA]</scope>
    <source>
        <strain evidence="6">MBIC 11017</strain>
        <plasmid evidence="6">Plasmid pREB3</plasmid>
    </source>
</reference>
<proteinExistence type="predicted"/>
<organism evidence="5 6">
    <name type="scientific">Acaryochloris marina (strain MBIC 11017)</name>
    <dbReference type="NCBI Taxonomy" id="329726"/>
    <lineage>
        <taxon>Bacteria</taxon>
        <taxon>Bacillati</taxon>
        <taxon>Cyanobacteriota</taxon>
        <taxon>Cyanophyceae</taxon>
        <taxon>Acaryochloridales</taxon>
        <taxon>Acaryochloridaceae</taxon>
        <taxon>Acaryochloris</taxon>
    </lineage>
</organism>
<dbReference type="Proteomes" id="UP000000268">
    <property type="component" value="Plasmid pREB3"/>
</dbReference>
<gene>
    <name evidence="5" type="ordered locus">AM1_C0325</name>
</gene>
<protein>
    <recommendedName>
        <fullName evidence="4">Core-binding (CB) domain-containing protein</fullName>
    </recommendedName>
</protein>
<evidence type="ECO:0000256" key="3">
    <source>
        <dbReference type="SAM" id="MobiDB-lite"/>
    </source>
</evidence>
<dbReference type="Gene3D" id="1.10.150.130">
    <property type="match status" value="1"/>
</dbReference>
<dbReference type="PROSITE" id="PS51900">
    <property type="entry name" value="CB"/>
    <property type="match status" value="1"/>
</dbReference>
<feature type="region of interest" description="Disordered" evidence="3">
    <location>
        <begin position="87"/>
        <end position="108"/>
    </location>
</feature>
<dbReference type="InterPro" id="IPR025269">
    <property type="entry name" value="SAM-like_dom"/>
</dbReference>
<feature type="domain" description="Core-binding (CB)" evidence="4">
    <location>
        <begin position="3"/>
        <end position="80"/>
    </location>
</feature>
<keyword evidence="5" id="KW-0614">Plasmid</keyword>
<dbReference type="InterPro" id="IPR011010">
    <property type="entry name" value="DNA_brk_join_enz"/>
</dbReference>
<dbReference type="InterPro" id="IPR044068">
    <property type="entry name" value="CB"/>
</dbReference>
<geneLocation type="plasmid" evidence="5 6">
    <name>pREB3</name>
</geneLocation>
<dbReference type="SUPFAM" id="SSF56349">
    <property type="entry name" value="DNA breaking-rejoining enzymes"/>
    <property type="match status" value="1"/>
</dbReference>
<evidence type="ECO:0000313" key="6">
    <source>
        <dbReference type="Proteomes" id="UP000000268"/>
    </source>
</evidence>
<evidence type="ECO:0000256" key="2">
    <source>
        <dbReference type="PROSITE-ProRule" id="PRU01248"/>
    </source>
</evidence>
<feature type="compositionally biased region" description="Basic and acidic residues" evidence="3">
    <location>
        <begin position="98"/>
        <end position="108"/>
    </location>
</feature>
<sequence length="108" mass="12512">MSKPLAMVTTEFLDRPGLAASTVRSYEFTLLPLLQQYGQWSLELLDRQTLEEYLNSLSHLSFKTHHRHQAILQALLNFAVEQGYLRSNPMTRMKRRKPDPAKGEHDSD</sequence>
<keyword evidence="6" id="KW-1185">Reference proteome</keyword>
<accession>A8ZN54</accession>
<evidence type="ECO:0000313" key="5">
    <source>
        <dbReference type="EMBL" id="ABW32253.1"/>
    </source>
</evidence>
<dbReference type="KEGG" id="amr:AM1_C0325"/>
<evidence type="ECO:0000256" key="1">
    <source>
        <dbReference type="ARBA" id="ARBA00023125"/>
    </source>
</evidence>
<dbReference type="InterPro" id="IPR010998">
    <property type="entry name" value="Integrase_recombinase_N"/>
</dbReference>
<dbReference type="GO" id="GO:0003677">
    <property type="term" value="F:DNA binding"/>
    <property type="evidence" value="ECO:0007669"/>
    <property type="project" value="UniProtKB-UniRule"/>
</dbReference>
<dbReference type="EMBL" id="CP000840">
    <property type="protein sequence ID" value="ABW32253.1"/>
    <property type="molecule type" value="Genomic_DNA"/>
</dbReference>
<evidence type="ECO:0000259" key="4">
    <source>
        <dbReference type="PROSITE" id="PS51900"/>
    </source>
</evidence>
<dbReference type="Pfam" id="PF13102">
    <property type="entry name" value="Phage_int_SAM_5"/>
    <property type="match status" value="1"/>
</dbReference>
<dbReference type="AlphaFoldDB" id="A8ZN54"/>
<keyword evidence="1 2" id="KW-0238">DNA-binding</keyword>
<dbReference type="HOGENOM" id="CLU_2191182_0_0_3"/>
<name>A8ZN54_ACAM1</name>